<name>F9CV27_9ARCH</name>
<evidence type="ECO:0000259" key="5">
    <source>
        <dbReference type="Pfam" id="PF00389"/>
    </source>
</evidence>
<evidence type="ECO:0000256" key="1">
    <source>
        <dbReference type="ARBA" id="ARBA00005854"/>
    </source>
</evidence>
<dbReference type="GO" id="GO:0051287">
    <property type="term" value="F:NAD binding"/>
    <property type="evidence" value="ECO:0007669"/>
    <property type="project" value="InterPro"/>
</dbReference>
<dbReference type="InterPro" id="IPR050223">
    <property type="entry name" value="D-isomer_2-hydroxyacid_DH"/>
</dbReference>
<dbReference type="FunFam" id="3.40.50.720:FF:000203">
    <property type="entry name" value="D-3-phosphoglycerate dehydrogenase (SerA)"/>
    <property type="match status" value="1"/>
</dbReference>
<dbReference type="PANTHER" id="PTHR10996:SF283">
    <property type="entry name" value="GLYOXYLATE_HYDROXYPYRUVATE REDUCTASE B"/>
    <property type="match status" value="1"/>
</dbReference>
<dbReference type="GO" id="GO:0005829">
    <property type="term" value="C:cytosol"/>
    <property type="evidence" value="ECO:0007669"/>
    <property type="project" value="TreeGrafter"/>
</dbReference>
<dbReference type="PANTHER" id="PTHR10996">
    <property type="entry name" value="2-HYDROXYACID DEHYDROGENASE-RELATED"/>
    <property type="match status" value="1"/>
</dbReference>
<dbReference type="PROSITE" id="PS00670">
    <property type="entry name" value="D_2_HYDROXYACID_DH_2"/>
    <property type="match status" value="1"/>
</dbReference>
<dbReference type="CDD" id="cd05301">
    <property type="entry name" value="GDH"/>
    <property type="match status" value="1"/>
</dbReference>
<dbReference type="Gene3D" id="3.40.50.720">
    <property type="entry name" value="NAD(P)-binding Rossmann-like Domain"/>
    <property type="match status" value="2"/>
</dbReference>
<keyword evidence="3" id="KW-0520">NAD</keyword>
<evidence type="ECO:0000313" key="8">
    <source>
        <dbReference type="Proteomes" id="UP000004440"/>
    </source>
</evidence>
<proteinExistence type="inferred from homology"/>
<dbReference type="PATRIC" id="fig|1001994.6.peg.358"/>
<accession>F9CV27</accession>
<dbReference type="STRING" id="1001994.MY1_0372"/>
<dbReference type="InterPro" id="IPR036291">
    <property type="entry name" value="NAD(P)-bd_dom_sf"/>
</dbReference>
<keyword evidence="2 4" id="KW-0560">Oxidoreductase</keyword>
<dbReference type="PROSITE" id="PS00671">
    <property type="entry name" value="D_2_HYDROXYACID_DH_3"/>
    <property type="match status" value="1"/>
</dbReference>
<evidence type="ECO:0000259" key="6">
    <source>
        <dbReference type="Pfam" id="PF02826"/>
    </source>
</evidence>
<dbReference type="Pfam" id="PF02826">
    <property type="entry name" value="2-Hacid_dh_C"/>
    <property type="match status" value="1"/>
</dbReference>
<evidence type="ECO:0000256" key="2">
    <source>
        <dbReference type="ARBA" id="ARBA00023002"/>
    </source>
</evidence>
<comment type="caution">
    <text evidence="7">The sequence shown here is derived from an EMBL/GenBank/DDBJ whole genome shotgun (WGS) entry which is preliminary data.</text>
</comment>
<sequence>MRQISQILQKKRVFLTRTLHNFALNELKKKYQIEIHSGEIPIPKTKLLKKIQNVEGLICFPYDKIDKEMIDAAKNLKVISTFSVGYDHIDTQYALKKKIRVGYTPEVLTDATADLAFSLILDILRRVSEGDRTIREGKWRQIYGAYDYVGIDLQGKTLGILGLGRIGSTLAKRAKAFDMKIIYHNRKSISKNKEKALRAKYVTLDKLITQSDIISIHVPHTKETDQLFDMKVFRKMRKTAYLINTARGKIVNEKDLTVALKKKIIAGAALDVYENEPIGKKHPLTKIQNIVLVPHIGSSTKETRAKMAKITIKNLELGINGKKPIYSVGY</sequence>
<dbReference type="InterPro" id="IPR029753">
    <property type="entry name" value="D-isomer_DH_CS"/>
</dbReference>
<dbReference type="Pfam" id="PF00389">
    <property type="entry name" value="2-Hacid_dh"/>
    <property type="match status" value="1"/>
</dbReference>
<dbReference type="SUPFAM" id="SSF52283">
    <property type="entry name" value="Formate/glycerate dehydrogenase catalytic domain-like"/>
    <property type="match status" value="1"/>
</dbReference>
<dbReference type="GO" id="GO:0016618">
    <property type="term" value="F:hydroxypyruvate reductase [NAD(P)H] activity"/>
    <property type="evidence" value="ECO:0007669"/>
    <property type="project" value="TreeGrafter"/>
</dbReference>
<dbReference type="EMBL" id="AFPU01000001">
    <property type="protein sequence ID" value="EGP93142.1"/>
    <property type="molecule type" value="Genomic_DNA"/>
</dbReference>
<evidence type="ECO:0000313" key="7">
    <source>
        <dbReference type="EMBL" id="EGP93142.1"/>
    </source>
</evidence>
<dbReference type="Proteomes" id="UP000004440">
    <property type="component" value="Unassembled WGS sequence"/>
</dbReference>
<dbReference type="PROSITE" id="PS00065">
    <property type="entry name" value="D_2_HYDROXYACID_DH_1"/>
    <property type="match status" value="1"/>
</dbReference>
<dbReference type="SUPFAM" id="SSF51735">
    <property type="entry name" value="NAD(P)-binding Rossmann-fold domains"/>
    <property type="match status" value="1"/>
</dbReference>
<keyword evidence="8" id="KW-1185">Reference proteome</keyword>
<dbReference type="InterPro" id="IPR006139">
    <property type="entry name" value="D-isomer_2_OHA_DH_cat_dom"/>
</dbReference>
<dbReference type="AlphaFoldDB" id="F9CV27"/>
<evidence type="ECO:0000256" key="4">
    <source>
        <dbReference type="RuleBase" id="RU003719"/>
    </source>
</evidence>
<reference evidence="7 8" key="1">
    <citation type="journal article" date="2011" name="J. Bacteriol.">
        <title>Genome Sequence of an Ammonia-Oxidizing Soil Archaeon, "Candidatus Nitrosoarchaeum koreensis" MY1.</title>
        <authorList>
            <person name="Kim B.K."/>
            <person name="Jung M.Y."/>
            <person name="Yu D.S."/>
            <person name="Park S.J."/>
            <person name="Oh T.K."/>
            <person name="Rhee S.K."/>
            <person name="Kim J.F."/>
        </authorList>
    </citation>
    <scope>NUCLEOTIDE SEQUENCE [LARGE SCALE GENOMIC DNA]</scope>
    <source>
        <strain evidence="7 8">MY1</strain>
    </source>
</reference>
<protein>
    <submittedName>
        <fullName evidence="7">Glyoxylate reductase</fullName>
    </submittedName>
</protein>
<dbReference type="InterPro" id="IPR006140">
    <property type="entry name" value="D-isomer_DH_NAD-bd"/>
</dbReference>
<organism evidence="7 8">
    <name type="scientific">Nitrosarchaeum koreense MY1</name>
    <dbReference type="NCBI Taxonomy" id="1001994"/>
    <lineage>
        <taxon>Archaea</taxon>
        <taxon>Nitrososphaerota</taxon>
        <taxon>Nitrososphaeria</taxon>
        <taxon>Nitrosopumilales</taxon>
        <taxon>Nitrosopumilaceae</taxon>
        <taxon>Nitrosarchaeum</taxon>
    </lineage>
</organism>
<evidence type="ECO:0000256" key="3">
    <source>
        <dbReference type="ARBA" id="ARBA00023027"/>
    </source>
</evidence>
<feature type="domain" description="D-isomer specific 2-hydroxyacid dehydrogenase NAD-binding" evidence="6">
    <location>
        <begin position="117"/>
        <end position="297"/>
    </location>
</feature>
<dbReference type="GO" id="GO:0030267">
    <property type="term" value="F:glyoxylate reductase (NADPH) activity"/>
    <property type="evidence" value="ECO:0007669"/>
    <property type="project" value="TreeGrafter"/>
</dbReference>
<feature type="domain" description="D-isomer specific 2-hydroxyacid dehydrogenase catalytic" evidence="5">
    <location>
        <begin position="13"/>
        <end position="328"/>
    </location>
</feature>
<dbReference type="InterPro" id="IPR029752">
    <property type="entry name" value="D-isomer_DH_CS1"/>
</dbReference>
<comment type="similarity">
    <text evidence="1 4">Belongs to the D-isomer specific 2-hydroxyacid dehydrogenase family.</text>
</comment>
<gene>
    <name evidence="7" type="ORF">MY1_0372</name>
</gene>